<evidence type="ECO:0000313" key="7">
    <source>
        <dbReference type="Proteomes" id="UP000620104"/>
    </source>
</evidence>
<protein>
    <recommendedName>
        <fullName evidence="8">Peroxisomal membrane protein 11C</fullName>
    </recommendedName>
</protein>
<keyword evidence="1" id="KW-0962">Peroxisome biogenesis</keyword>
<dbReference type="PANTHER" id="PTHR12652:SF50">
    <property type="entry name" value="PEROXIN 11"/>
    <property type="match status" value="1"/>
</dbReference>
<dbReference type="Pfam" id="PF05648">
    <property type="entry name" value="PEX11"/>
    <property type="match status" value="1"/>
</dbReference>
<dbReference type="OrthoDB" id="411017at2759"/>
<evidence type="ECO:0000313" key="6">
    <source>
        <dbReference type="EMBL" id="GHJ85879.1"/>
    </source>
</evidence>
<evidence type="ECO:0000256" key="4">
    <source>
        <dbReference type="ARBA" id="ARBA00046271"/>
    </source>
</evidence>
<name>A0A8H3TTD5_9TREE</name>
<keyword evidence="3" id="KW-0576">Peroxisome</keyword>
<feature type="compositionally biased region" description="Basic and acidic residues" evidence="5">
    <location>
        <begin position="7"/>
        <end position="18"/>
    </location>
</feature>
<evidence type="ECO:0000256" key="2">
    <source>
        <dbReference type="ARBA" id="ARBA00023136"/>
    </source>
</evidence>
<comment type="subcellular location">
    <subcellularLocation>
        <location evidence="4">Peroxisome membrane</location>
    </subcellularLocation>
</comment>
<dbReference type="GO" id="GO:0005778">
    <property type="term" value="C:peroxisomal membrane"/>
    <property type="evidence" value="ECO:0007669"/>
    <property type="project" value="UniProtKB-SubCell"/>
</dbReference>
<keyword evidence="7" id="KW-1185">Reference proteome</keyword>
<keyword evidence="2" id="KW-0472">Membrane</keyword>
<evidence type="ECO:0000256" key="5">
    <source>
        <dbReference type="SAM" id="MobiDB-lite"/>
    </source>
</evidence>
<gene>
    <name evidence="6" type="ORF">NliqN6_2281</name>
</gene>
<sequence length="301" mass="33828">MSLSLTHTEDTDPWRTEPHASTSAETGYTIPTSPRHRRVPSVQGSRKGKEKEADQVEDGIGARLGTMDRLNVLSKVVDSSNGRDKVLKSLQYAAKSYIWLFITLRRSLVLPLDAQIIPSHIQRLSSATSSISLARKCLRLFGPIPPFNLLIQETPLPPSAFFNCILAFLTACADDVVCLSKLGLISKRTGEWADKWANRFWLLKALADLLKLSILRAIFPRRRPINPSPSPEELIRLEKEKQEIWTARKLMCDIVHAGYNVFRLRRGKEPIQTFTGLAAGLISTSQLLKKGEIDLFKAMQR</sequence>
<feature type="compositionally biased region" description="Polar residues" evidence="5">
    <location>
        <begin position="19"/>
        <end position="32"/>
    </location>
</feature>
<evidence type="ECO:0000256" key="1">
    <source>
        <dbReference type="ARBA" id="ARBA00022593"/>
    </source>
</evidence>
<comment type="caution">
    <text evidence="6">The sequence shown here is derived from an EMBL/GenBank/DDBJ whole genome shotgun (WGS) entry which is preliminary data.</text>
</comment>
<dbReference type="AlphaFoldDB" id="A0A8H3TTD5"/>
<dbReference type="EMBL" id="BLZA01000016">
    <property type="protein sequence ID" value="GHJ85879.1"/>
    <property type="molecule type" value="Genomic_DNA"/>
</dbReference>
<evidence type="ECO:0008006" key="8">
    <source>
        <dbReference type="Google" id="ProtNLM"/>
    </source>
</evidence>
<evidence type="ECO:0000256" key="3">
    <source>
        <dbReference type="ARBA" id="ARBA00023140"/>
    </source>
</evidence>
<feature type="region of interest" description="Disordered" evidence="5">
    <location>
        <begin position="1"/>
        <end position="56"/>
    </location>
</feature>
<organism evidence="6 7">
    <name type="scientific">Naganishia liquefaciens</name>
    <dbReference type="NCBI Taxonomy" id="104408"/>
    <lineage>
        <taxon>Eukaryota</taxon>
        <taxon>Fungi</taxon>
        <taxon>Dikarya</taxon>
        <taxon>Basidiomycota</taxon>
        <taxon>Agaricomycotina</taxon>
        <taxon>Tremellomycetes</taxon>
        <taxon>Filobasidiales</taxon>
        <taxon>Filobasidiaceae</taxon>
        <taxon>Naganishia</taxon>
    </lineage>
</organism>
<dbReference type="GO" id="GO:0016559">
    <property type="term" value="P:peroxisome fission"/>
    <property type="evidence" value="ECO:0007669"/>
    <property type="project" value="InterPro"/>
</dbReference>
<dbReference type="Proteomes" id="UP000620104">
    <property type="component" value="Unassembled WGS sequence"/>
</dbReference>
<dbReference type="PANTHER" id="PTHR12652">
    <property type="entry name" value="PEROXISOMAL BIOGENESIS FACTOR 11"/>
    <property type="match status" value="1"/>
</dbReference>
<proteinExistence type="predicted"/>
<dbReference type="InterPro" id="IPR008733">
    <property type="entry name" value="PEX11"/>
</dbReference>
<accession>A0A8H3TTD5</accession>
<reference evidence="6" key="1">
    <citation type="submission" date="2020-07" db="EMBL/GenBank/DDBJ databases">
        <title>Draft Genome Sequence of a Deep-Sea Yeast, Naganishia (Cryptococcus) liquefaciens strain N6.</title>
        <authorList>
            <person name="Han Y.W."/>
            <person name="Kajitani R."/>
            <person name="Morimoto H."/>
            <person name="Parhat M."/>
            <person name="Tsubouchi H."/>
            <person name="Bakenova O."/>
            <person name="Ogata M."/>
            <person name="Argunhan B."/>
            <person name="Aoki R."/>
            <person name="Kajiwara S."/>
            <person name="Itoh T."/>
            <person name="Iwasaki H."/>
        </authorList>
    </citation>
    <scope>NUCLEOTIDE SEQUENCE</scope>
    <source>
        <strain evidence="6">N6</strain>
    </source>
</reference>